<dbReference type="PIRSF" id="PIRSF005198">
    <property type="entry name" value="Antiviral_helicase_SKI2"/>
    <property type="match status" value="1"/>
</dbReference>
<feature type="region of interest" description="Disordered" evidence="8">
    <location>
        <begin position="1"/>
        <end position="74"/>
    </location>
</feature>
<feature type="compositionally biased region" description="Low complexity" evidence="8">
    <location>
        <begin position="24"/>
        <end position="41"/>
    </location>
</feature>
<dbReference type="InterPro" id="IPR027417">
    <property type="entry name" value="P-loop_NTPase"/>
</dbReference>
<evidence type="ECO:0000256" key="1">
    <source>
        <dbReference type="ARBA" id="ARBA00004123"/>
    </source>
</evidence>
<dbReference type="GO" id="GO:0000460">
    <property type="term" value="P:maturation of 5.8S rRNA"/>
    <property type="evidence" value="ECO:0007669"/>
    <property type="project" value="TreeGrafter"/>
</dbReference>
<dbReference type="GO" id="GO:0003723">
    <property type="term" value="F:RNA binding"/>
    <property type="evidence" value="ECO:0007669"/>
    <property type="project" value="InterPro"/>
</dbReference>
<comment type="caution">
    <text evidence="11">The sequence shown here is derived from an EMBL/GenBank/DDBJ whole genome shotgun (WGS) entry which is preliminary data.</text>
</comment>
<keyword evidence="6" id="KW-0539">Nucleus</keyword>
<dbReference type="InterPro" id="IPR014001">
    <property type="entry name" value="Helicase_ATP-bd"/>
</dbReference>
<evidence type="ECO:0000256" key="2">
    <source>
        <dbReference type="ARBA" id="ARBA00022741"/>
    </source>
</evidence>
<feature type="domain" description="Helicase C-terminal" evidence="10">
    <location>
        <begin position="361"/>
        <end position="565"/>
    </location>
</feature>
<dbReference type="Proteomes" id="UP000570595">
    <property type="component" value="Unassembled WGS sequence"/>
</dbReference>
<evidence type="ECO:0000256" key="4">
    <source>
        <dbReference type="ARBA" id="ARBA00022806"/>
    </source>
</evidence>
<dbReference type="CDD" id="cd18795">
    <property type="entry name" value="SF2_C_Ski2"/>
    <property type="match status" value="1"/>
</dbReference>
<dbReference type="Pfam" id="PF08148">
    <property type="entry name" value="DSHCT"/>
    <property type="match status" value="1"/>
</dbReference>
<sequence>MATEDDLFDVFDGEVPQEEEEQAEVMPEVKAARPRSPSNSESTEEPPTKAVRSSTDEAASGESPEEAEQGRAEELMSEVTHEAYPSGENCLHECILPANWAKEKRLPKYEGEPAKTYPYTLDRFQSEAVSCLERSESVLVSAHTSAGKTTVAEYAIAMSMRDNQRVIYTSPIKALSNQKYRDLADEFGSDVGLMTGDVTINPNASCMIMTTEILRSMLYRGSDVCREVKWVIFDEVHYMRDRDRGVVWEETMILLPDTVRFVFLSATIPNAREFAEWICRIKHQPCHLIYTDYRPVPLQHYVYPSMGDGVYLTVDEKGKFREDNYGKAVEILEKNTEQASQSTKGLKSNKKKQQQHTKNSDLLKVVRMCSDRAYMPVIVFAFSKKECEQNALVLRNIDLVTQDEKALIGDVFENAMATLSPEDRELQQIQSMLGFLSRGIGIHHGGLLPILKEIVEILFQENLIKVLFCTETFAMGVNMPAKTVVFTSIQKWDGIERRTLNSGEYIQMAGRAGRRGKDDKGLVIIMLTDKVEPNTAKDMFLGDASRLDSQFYLGYNMLLNMLRLEGVDPNYLLERSFSQFQKDKGCIAAKERHSELSHKLEDASEELNKVTTEASQKMNFDVKMALTDAFQADQDLASAVEERRKIVTLPKYAIPFMNPGRLISLSKDGDWAMVIKCDKLAEDKGAADLDNSYVVDCIDEEGVVRSVPLRSLHKISRIRGQLPQAAQEPHNRTEAVKTQCKNMLKAILNHDNFKAHGLPELDPVNEMKIDGEEFGEVSKKMKNAENAKLSNRLMTVPQAERSQLMDLFTKRVHLHEEQTKCADILKNQNTVILRDELRSMKRVLRRLGFVDRNNVVLEKGKLACEISSCDEILLTELVFNNVFEGMSAEHIAALCSCLILDEKSEDATTPDNADLAKALDKMKVIAQDVATVMAECKVAGVDTSTYVEDHIRPQLVPAVVAWMEGKPFKDIMQTCEMYEGSVVRVMRRLEELLRELGMAAKLIGHKELEEKMVEGRTKLRRGIVFSASLYL</sequence>
<organism evidence="11 12">
    <name type="scientific">Perkinsus olseni</name>
    <name type="common">Perkinsus atlanticus</name>
    <dbReference type="NCBI Taxonomy" id="32597"/>
    <lineage>
        <taxon>Eukaryota</taxon>
        <taxon>Sar</taxon>
        <taxon>Alveolata</taxon>
        <taxon>Perkinsozoa</taxon>
        <taxon>Perkinsea</taxon>
        <taxon>Perkinsida</taxon>
        <taxon>Perkinsidae</taxon>
        <taxon>Perkinsus</taxon>
    </lineage>
</organism>
<dbReference type="GO" id="GO:0005634">
    <property type="term" value="C:nucleus"/>
    <property type="evidence" value="ECO:0007669"/>
    <property type="project" value="UniProtKB-SubCell"/>
</dbReference>
<feature type="compositionally biased region" description="Acidic residues" evidence="8">
    <location>
        <begin position="1"/>
        <end position="23"/>
    </location>
</feature>
<dbReference type="SMART" id="SM00490">
    <property type="entry name" value="HELICc"/>
    <property type="match status" value="1"/>
</dbReference>
<evidence type="ECO:0000256" key="8">
    <source>
        <dbReference type="SAM" id="MobiDB-lite"/>
    </source>
</evidence>
<dbReference type="PANTHER" id="PTHR12131">
    <property type="entry name" value="ATP-DEPENDENT RNA AND DNA HELICASE"/>
    <property type="match status" value="1"/>
</dbReference>
<dbReference type="OrthoDB" id="64767at2759"/>
<gene>
    <name evidence="11" type="primary">SKIV2L2</name>
    <name evidence="11" type="ORF">FOZ61_007751</name>
</gene>
<dbReference type="FunFam" id="3.40.50.300:FF:000141">
    <property type="entry name" value="ATP-dependent RNA helicase DOB1"/>
    <property type="match status" value="1"/>
</dbReference>
<dbReference type="GO" id="GO:0005524">
    <property type="term" value="F:ATP binding"/>
    <property type="evidence" value="ECO:0007669"/>
    <property type="project" value="UniProtKB-KW"/>
</dbReference>
<feature type="domain" description="Helicase ATP-binding" evidence="9">
    <location>
        <begin position="129"/>
        <end position="286"/>
    </location>
</feature>
<dbReference type="AlphaFoldDB" id="A0A7J6L7K0"/>
<evidence type="ECO:0000259" key="9">
    <source>
        <dbReference type="PROSITE" id="PS51192"/>
    </source>
</evidence>
<comment type="subcellular location">
    <subcellularLocation>
        <location evidence="1">Nucleus</location>
    </subcellularLocation>
</comment>
<dbReference type="Gene3D" id="3.40.50.300">
    <property type="entry name" value="P-loop containing nucleotide triphosphate hydrolases"/>
    <property type="match status" value="2"/>
</dbReference>
<dbReference type="FunFam" id="3.40.50.300:FF:000083">
    <property type="entry name" value="ATP-dependent RNA helicase DOB1"/>
    <property type="match status" value="1"/>
</dbReference>
<evidence type="ECO:0000256" key="5">
    <source>
        <dbReference type="ARBA" id="ARBA00022840"/>
    </source>
</evidence>
<dbReference type="EMBL" id="JABAHT010000483">
    <property type="protein sequence ID" value="KAF4655153.1"/>
    <property type="molecule type" value="Genomic_DNA"/>
</dbReference>
<dbReference type="CDD" id="cd18024">
    <property type="entry name" value="DEXHc_Mtr4-like"/>
    <property type="match status" value="1"/>
</dbReference>
<keyword evidence="7" id="KW-0175">Coiled coil</keyword>
<dbReference type="InterPro" id="IPR016438">
    <property type="entry name" value="SKI2-like"/>
</dbReference>
<feature type="coiled-coil region" evidence="7">
    <location>
        <begin position="586"/>
        <end position="613"/>
    </location>
</feature>
<dbReference type="InterPro" id="IPR050699">
    <property type="entry name" value="RNA-DNA_Helicase"/>
</dbReference>
<dbReference type="InterPro" id="IPR025696">
    <property type="entry name" value="Beta-barrel_MTR4"/>
</dbReference>
<dbReference type="InterPro" id="IPR012961">
    <property type="entry name" value="Ski2/MTR4_C"/>
</dbReference>
<keyword evidence="2" id="KW-0547">Nucleotide-binding</keyword>
<dbReference type="SUPFAM" id="SSF52540">
    <property type="entry name" value="P-loop containing nucleoside triphosphate hydrolases"/>
    <property type="match status" value="1"/>
</dbReference>
<evidence type="ECO:0000256" key="7">
    <source>
        <dbReference type="SAM" id="Coils"/>
    </source>
</evidence>
<evidence type="ECO:0000259" key="10">
    <source>
        <dbReference type="PROSITE" id="PS51194"/>
    </source>
</evidence>
<evidence type="ECO:0000313" key="11">
    <source>
        <dbReference type="EMBL" id="KAF4655153.1"/>
    </source>
</evidence>
<name>A0A7J6L7K0_PEROL</name>
<dbReference type="Pfam" id="PF00270">
    <property type="entry name" value="DEAD"/>
    <property type="match status" value="1"/>
</dbReference>
<dbReference type="GO" id="GO:0003724">
    <property type="term" value="F:RNA helicase activity"/>
    <property type="evidence" value="ECO:0007669"/>
    <property type="project" value="InterPro"/>
</dbReference>
<dbReference type="SMART" id="SM00487">
    <property type="entry name" value="DEXDc"/>
    <property type="match status" value="1"/>
</dbReference>
<evidence type="ECO:0000256" key="6">
    <source>
        <dbReference type="ARBA" id="ARBA00023242"/>
    </source>
</evidence>
<proteinExistence type="predicted"/>
<protein>
    <submittedName>
        <fullName evidence="11">Superkiller viralicidic activity 2-like</fullName>
    </submittedName>
</protein>
<keyword evidence="4" id="KW-0347">Helicase</keyword>
<evidence type="ECO:0000256" key="3">
    <source>
        <dbReference type="ARBA" id="ARBA00022801"/>
    </source>
</evidence>
<dbReference type="PROSITE" id="PS51192">
    <property type="entry name" value="HELICASE_ATP_BIND_1"/>
    <property type="match status" value="1"/>
</dbReference>
<dbReference type="InterPro" id="IPR011545">
    <property type="entry name" value="DEAD/DEAH_box_helicase_dom"/>
</dbReference>
<dbReference type="SMART" id="SM01142">
    <property type="entry name" value="DSHCT"/>
    <property type="match status" value="1"/>
</dbReference>
<accession>A0A7J6L7K0</accession>
<dbReference type="GO" id="GO:0006401">
    <property type="term" value="P:RNA catabolic process"/>
    <property type="evidence" value="ECO:0007669"/>
    <property type="project" value="InterPro"/>
</dbReference>
<evidence type="ECO:0000313" key="12">
    <source>
        <dbReference type="Proteomes" id="UP000570595"/>
    </source>
</evidence>
<keyword evidence="3" id="KW-0378">Hydrolase</keyword>
<dbReference type="InterPro" id="IPR001650">
    <property type="entry name" value="Helicase_C-like"/>
</dbReference>
<dbReference type="PANTHER" id="PTHR12131:SF7">
    <property type="entry name" value="EXOSOME RNA HELICASE MTR4"/>
    <property type="match status" value="1"/>
</dbReference>
<dbReference type="PROSITE" id="PS51194">
    <property type="entry name" value="HELICASE_CTER"/>
    <property type="match status" value="1"/>
</dbReference>
<dbReference type="Pfam" id="PF13234">
    <property type="entry name" value="MTR4_beta-barrel"/>
    <property type="match status" value="1"/>
</dbReference>
<dbReference type="GO" id="GO:0016787">
    <property type="term" value="F:hydrolase activity"/>
    <property type="evidence" value="ECO:0007669"/>
    <property type="project" value="UniProtKB-KW"/>
</dbReference>
<feature type="region of interest" description="Disordered" evidence="8">
    <location>
        <begin position="339"/>
        <end position="358"/>
    </location>
</feature>
<dbReference type="Gene3D" id="1.10.3380.30">
    <property type="match status" value="1"/>
</dbReference>
<dbReference type="Pfam" id="PF00271">
    <property type="entry name" value="Helicase_C"/>
    <property type="match status" value="1"/>
</dbReference>
<reference evidence="11 12" key="1">
    <citation type="submission" date="2020-04" db="EMBL/GenBank/DDBJ databases">
        <title>Perkinsus olseni comparative genomics.</title>
        <authorList>
            <person name="Bogema D.R."/>
        </authorList>
    </citation>
    <scope>NUCLEOTIDE SEQUENCE [LARGE SCALE GENOMIC DNA]</scope>
    <source>
        <strain evidence="11">ATCC PRA-179</strain>
    </source>
</reference>
<keyword evidence="5" id="KW-0067">ATP-binding</keyword>